<keyword evidence="4" id="KW-0378">Hydrolase</keyword>
<comment type="subcellular location">
    <subcellularLocation>
        <location evidence="1">Membrane</location>
        <topology evidence="1">Multi-pass membrane protein</topology>
    </subcellularLocation>
</comment>
<keyword evidence="5 9" id="KW-1133">Transmembrane helix</keyword>
<sequence>MPLSSFLPHIPYPPSREGYWSPVTSTLNWCEEDYYATIYSAEIVNTLTNLLFMALGIKGFLSCRRNGHDSIFQVAYLGYLLVGTGSFLFHSTLKYPMQLVDELSMIYTTCLMCYASFSYSRPNGFRVVLGIFLASLAIFITLYYHYLQDPLFHQNAYGILTAIVLIRSMYTMEEHQHYENVRDIKTLKTMWFMVIYGLSVFLGGFAIWGLDNAFCPKIRGWRRQVGLPWGILLEGHGWWHLMTGLGAYMYLVWGIWLRHCLNNRQEEYHLWWPRIWNIPEVLRTGAPGKGANGVAKKSN</sequence>
<evidence type="ECO:0000256" key="2">
    <source>
        <dbReference type="ARBA" id="ARBA00009780"/>
    </source>
</evidence>
<comment type="cofactor">
    <cofactor evidence="8">
        <name>Zn(2+)</name>
        <dbReference type="ChEBI" id="CHEBI:29105"/>
    </cofactor>
</comment>
<protein>
    <recommendedName>
        <fullName evidence="11">Alkaline phytoceramidase</fullName>
    </recommendedName>
</protein>
<accession>A0AAJ8BVM1</accession>
<evidence type="ECO:0000256" key="3">
    <source>
        <dbReference type="ARBA" id="ARBA00022692"/>
    </source>
</evidence>
<gene>
    <name evidence="10" type="ORF">An01g07640</name>
</gene>
<dbReference type="GO" id="GO:0016020">
    <property type="term" value="C:membrane"/>
    <property type="evidence" value="ECO:0007669"/>
    <property type="project" value="UniProtKB-SubCell"/>
</dbReference>
<dbReference type="GO" id="GO:0046872">
    <property type="term" value="F:metal ion binding"/>
    <property type="evidence" value="ECO:0007669"/>
    <property type="project" value="UniProtKB-KW"/>
</dbReference>
<keyword evidence="7" id="KW-0479">Metal-binding</keyword>
<reference evidence="10" key="2">
    <citation type="submission" date="2025-08" db="UniProtKB">
        <authorList>
            <consortium name="RefSeq"/>
        </authorList>
    </citation>
    <scope>IDENTIFICATION</scope>
</reference>
<reference evidence="10" key="1">
    <citation type="submission" date="2025-02" db="EMBL/GenBank/DDBJ databases">
        <authorList>
            <consortium name="NCBI Genome Project"/>
        </authorList>
    </citation>
    <scope>NUCLEOTIDE SEQUENCE</scope>
</reference>
<feature type="binding site" evidence="8">
    <location>
        <position position="240"/>
    </location>
    <ligand>
        <name>Zn(2+)</name>
        <dbReference type="ChEBI" id="CHEBI:29105"/>
        <note>catalytic</note>
    </ligand>
</feature>
<dbReference type="KEGG" id="ang:An01g07640"/>
<dbReference type="GO" id="GO:0006665">
    <property type="term" value="P:sphingolipid metabolic process"/>
    <property type="evidence" value="ECO:0007669"/>
    <property type="project" value="UniProtKB-ARBA"/>
</dbReference>
<evidence type="ECO:0000256" key="5">
    <source>
        <dbReference type="ARBA" id="ARBA00022989"/>
    </source>
</evidence>
<dbReference type="PANTHER" id="PTHR46187:SF3">
    <property type="entry name" value="ALKALINE CERAMIDASE 3"/>
    <property type="match status" value="1"/>
</dbReference>
<evidence type="ECO:0000256" key="9">
    <source>
        <dbReference type="SAM" id="Phobius"/>
    </source>
</evidence>
<evidence type="ECO:0000256" key="4">
    <source>
        <dbReference type="ARBA" id="ARBA00022801"/>
    </source>
</evidence>
<dbReference type="GeneID" id="4978225"/>
<dbReference type="AlphaFoldDB" id="A0AAJ8BVM1"/>
<feature type="transmembrane region" description="Helical" evidence="9">
    <location>
        <begin position="103"/>
        <end position="120"/>
    </location>
</feature>
<feature type="binding site" evidence="7">
    <location>
        <position position="31"/>
    </location>
    <ligand>
        <name>Ca(2+)</name>
        <dbReference type="ChEBI" id="CHEBI:29108"/>
    </ligand>
</feature>
<feature type="transmembrane region" description="Helical" evidence="9">
    <location>
        <begin position="191"/>
        <end position="210"/>
    </location>
</feature>
<feature type="transmembrane region" description="Helical" evidence="9">
    <location>
        <begin position="43"/>
        <end position="61"/>
    </location>
</feature>
<keyword evidence="3 9" id="KW-0812">Transmembrane</keyword>
<keyword evidence="6 9" id="KW-0472">Membrane</keyword>
<feature type="binding site" evidence="7">
    <location>
        <position position="42"/>
    </location>
    <ligand>
        <name>Ca(2+)</name>
        <dbReference type="ChEBI" id="CHEBI:29108"/>
    </ligand>
</feature>
<dbReference type="Pfam" id="PF05875">
    <property type="entry name" value="Ceramidase"/>
    <property type="match status" value="1"/>
</dbReference>
<evidence type="ECO:0000256" key="1">
    <source>
        <dbReference type="ARBA" id="ARBA00004141"/>
    </source>
</evidence>
<evidence type="ECO:0000313" key="10">
    <source>
        <dbReference type="RefSeq" id="XP_059603226.1"/>
    </source>
</evidence>
<feature type="binding site" evidence="8">
    <location>
        <position position="90"/>
    </location>
    <ligand>
        <name>Zn(2+)</name>
        <dbReference type="ChEBI" id="CHEBI:29105"/>
        <note>catalytic</note>
    </ligand>
</feature>
<dbReference type="RefSeq" id="XP_059603226.1">
    <property type="nucleotide sequence ID" value="XM_059749470.1"/>
</dbReference>
<keyword evidence="8" id="KW-0862">Zinc</keyword>
<feature type="binding site" evidence="8">
    <location>
        <position position="236"/>
    </location>
    <ligand>
        <name>Zn(2+)</name>
        <dbReference type="ChEBI" id="CHEBI:29105"/>
        <note>catalytic</note>
    </ligand>
</feature>
<feature type="transmembrane region" description="Helical" evidence="9">
    <location>
        <begin position="127"/>
        <end position="146"/>
    </location>
</feature>
<evidence type="ECO:0000256" key="6">
    <source>
        <dbReference type="ARBA" id="ARBA00023136"/>
    </source>
</evidence>
<proteinExistence type="inferred from homology"/>
<feature type="transmembrane region" description="Helical" evidence="9">
    <location>
        <begin position="237"/>
        <end position="257"/>
    </location>
</feature>
<feature type="transmembrane region" description="Helical" evidence="9">
    <location>
        <begin position="73"/>
        <end position="91"/>
    </location>
</feature>
<dbReference type="GO" id="GO:0016787">
    <property type="term" value="F:hydrolase activity"/>
    <property type="evidence" value="ECO:0007669"/>
    <property type="project" value="UniProtKB-KW"/>
</dbReference>
<feature type="binding site" evidence="7">
    <location>
        <position position="29"/>
    </location>
    <ligand>
        <name>Ca(2+)</name>
        <dbReference type="ChEBI" id="CHEBI:29108"/>
    </ligand>
</feature>
<evidence type="ECO:0000256" key="8">
    <source>
        <dbReference type="PIRSR" id="PIRSR608901-2"/>
    </source>
</evidence>
<dbReference type="InterPro" id="IPR008901">
    <property type="entry name" value="ACER"/>
</dbReference>
<name>A0AAJ8BVM1_ASPNG</name>
<evidence type="ECO:0008006" key="11">
    <source>
        <dbReference type="Google" id="ProtNLM"/>
    </source>
</evidence>
<dbReference type="PANTHER" id="PTHR46187">
    <property type="entry name" value="ALKALINE CERAMIDASE 3"/>
    <property type="match status" value="1"/>
</dbReference>
<feature type="transmembrane region" description="Helical" evidence="9">
    <location>
        <begin position="152"/>
        <end position="170"/>
    </location>
</feature>
<organism evidence="10">
    <name type="scientific">Aspergillus niger</name>
    <dbReference type="NCBI Taxonomy" id="5061"/>
    <lineage>
        <taxon>Eukaryota</taxon>
        <taxon>Fungi</taxon>
        <taxon>Dikarya</taxon>
        <taxon>Ascomycota</taxon>
        <taxon>Pezizomycotina</taxon>
        <taxon>Eurotiomycetes</taxon>
        <taxon>Eurotiomycetidae</taxon>
        <taxon>Eurotiales</taxon>
        <taxon>Aspergillaceae</taxon>
        <taxon>Aspergillus</taxon>
        <taxon>Aspergillus subgen. Circumdati</taxon>
    </lineage>
</organism>
<comment type="similarity">
    <text evidence="2">Belongs to the alkaline ceramidase family.</text>
</comment>
<keyword evidence="7" id="KW-0106">Calcium</keyword>
<evidence type="ECO:0000256" key="7">
    <source>
        <dbReference type="PIRSR" id="PIRSR608901-1"/>
    </source>
</evidence>